<evidence type="ECO:0000313" key="3">
    <source>
        <dbReference type="EMBL" id="KAF4361200.1"/>
    </source>
</evidence>
<protein>
    <recommendedName>
        <fullName evidence="2">DUF547 domain-containing protein</fullName>
    </recommendedName>
</protein>
<comment type="caution">
    <text evidence="3">The sequence shown here is derived from an EMBL/GenBank/DDBJ whole genome shotgun (WGS) entry which is preliminary data.</text>
</comment>
<feature type="compositionally biased region" description="Polar residues" evidence="1">
    <location>
        <begin position="116"/>
        <end position="132"/>
    </location>
</feature>
<dbReference type="EMBL" id="JAATIQ010000205">
    <property type="protein sequence ID" value="KAF4370504.1"/>
    <property type="molecule type" value="Genomic_DNA"/>
</dbReference>
<accession>A0A7J6EU51</accession>
<accession>A0A803NKI1</accession>
<evidence type="ECO:0000313" key="5">
    <source>
        <dbReference type="Proteomes" id="UP000525078"/>
    </source>
</evidence>
<sequence length="494" mass="54533">MMMMMRPENNRSSSSSSSCSSNIGFLKNVLNMSPRLSSFFNHPPLDTISSSSLATPKSSTAELEKEISILELQILNLERHLLSLYRAAFDDKVSTLSNTPTSSTCSTRATPAPGAWTTSPCNQSNLNNQKATPTKRDHKVSGHRSLADHLGGSCLSAAPDRLSQDIVRCISSIYCKLVTPTSSTRPQAPAMAVLSASYSSSSSTSSTLFSSKSGCDNWSPRRHTELMNVGGGPYASMIQVLKIRLENDSTFSFVSKMLQNFRSLLKHLEMVDPKKMKREEKLAFWINIHNALVMHAHLAYGSSNRVKNSSVLKAAYNVGGHCINAYVIQSSILGIRPHNSAPWLQTLFPGRKLKSTRGTRHDYALDYPEPLVHFALSSGDYFDPAVRAYKAKSIFGDLKVAKKEFIEARVEFEIRQGEKETKVLAPRVLELFGKDMSLSAEGLLEVILESVADVQKPKCTSNSTFYLHSLPLPPHNSTFRYLIHPDLATNGICH</sequence>
<dbReference type="InterPro" id="IPR006869">
    <property type="entry name" value="DUF547"/>
</dbReference>
<feature type="compositionally biased region" description="Polar residues" evidence="1">
    <location>
        <begin position="95"/>
        <end position="109"/>
    </location>
</feature>
<gene>
    <name evidence="3" type="ORF">F8388_011191</name>
    <name evidence="4" type="ORF">G4B88_005225</name>
</gene>
<dbReference type="OrthoDB" id="418495at2759"/>
<evidence type="ECO:0000313" key="6">
    <source>
        <dbReference type="Proteomes" id="UP000583929"/>
    </source>
</evidence>
<evidence type="ECO:0000259" key="2">
    <source>
        <dbReference type="Pfam" id="PF04784"/>
    </source>
</evidence>
<dbReference type="PANTHER" id="PTHR23054:SF15">
    <property type="entry name" value="OS08G0515700 PROTEIN"/>
    <property type="match status" value="1"/>
</dbReference>
<dbReference type="PANTHER" id="PTHR23054">
    <property type="entry name" value="TERNARY COMPLEX FACTOR MIP1, LEUCINE-ZIPPER-RELATED"/>
    <property type="match status" value="1"/>
</dbReference>
<feature type="region of interest" description="Disordered" evidence="1">
    <location>
        <begin position="1"/>
        <end position="20"/>
    </location>
</feature>
<evidence type="ECO:0000313" key="4">
    <source>
        <dbReference type="EMBL" id="KAF4370504.1"/>
    </source>
</evidence>
<reference evidence="5 6" key="1">
    <citation type="journal article" date="2020" name="bioRxiv">
        <title>Sequence and annotation of 42 cannabis genomes reveals extensive copy number variation in cannabinoid synthesis and pathogen resistance genes.</title>
        <authorList>
            <person name="Mckernan K.J."/>
            <person name="Helbert Y."/>
            <person name="Kane L.T."/>
            <person name="Ebling H."/>
            <person name="Zhang L."/>
            <person name="Liu B."/>
            <person name="Eaton Z."/>
            <person name="Mclaughlin S."/>
            <person name="Kingan S."/>
            <person name="Baybayan P."/>
            <person name="Concepcion G."/>
            <person name="Jordan M."/>
            <person name="Riva A."/>
            <person name="Barbazuk W."/>
            <person name="Harkins T."/>
        </authorList>
    </citation>
    <scope>NUCLEOTIDE SEQUENCE [LARGE SCALE GENOMIC DNA]</scope>
    <source>
        <strain evidence="5 6">cv. Jamaican Lion 4</strain>
        <strain evidence="4">Father</strain>
        <strain evidence="3">Mother</strain>
        <tissue evidence="3">Leaf</tissue>
    </source>
</reference>
<evidence type="ECO:0000256" key="1">
    <source>
        <dbReference type="SAM" id="MobiDB-lite"/>
    </source>
</evidence>
<organism evidence="3 5">
    <name type="scientific">Cannabis sativa</name>
    <name type="common">Hemp</name>
    <name type="synonym">Marijuana</name>
    <dbReference type="NCBI Taxonomy" id="3483"/>
    <lineage>
        <taxon>Eukaryota</taxon>
        <taxon>Viridiplantae</taxon>
        <taxon>Streptophyta</taxon>
        <taxon>Embryophyta</taxon>
        <taxon>Tracheophyta</taxon>
        <taxon>Spermatophyta</taxon>
        <taxon>Magnoliopsida</taxon>
        <taxon>eudicotyledons</taxon>
        <taxon>Gunneridae</taxon>
        <taxon>Pentapetalae</taxon>
        <taxon>rosids</taxon>
        <taxon>fabids</taxon>
        <taxon>Rosales</taxon>
        <taxon>Cannabaceae</taxon>
        <taxon>Cannabis</taxon>
    </lineage>
</organism>
<dbReference type="AlphaFoldDB" id="A0A7J6EU51"/>
<dbReference type="Proteomes" id="UP000583929">
    <property type="component" value="Unassembled WGS sequence"/>
</dbReference>
<dbReference type="Pfam" id="PF04784">
    <property type="entry name" value="DUF547"/>
    <property type="match status" value="1"/>
</dbReference>
<dbReference type="OMA" id="KNFEWLP"/>
<proteinExistence type="predicted"/>
<dbReference type="EMBL" id="JAATIP010000194">
    <property type="protein sequence ID" value="KAF4361200.1"/>
    <property type="molecule type" value="Genomic_DNA"/>
</dbReference>
<keyword evidence="6" id="KW-1185">Reference proteome</keyword>
<feature type="region of interest" description="Disordered" evidence="1">
    <location>
        <begin position="95"/>
        <end position="138"/>
    </location>
</feature>
<dbReference type="Proteomes" id="UP000525078">
    <property type="component" value="Unassembled WGS sequence"/>
</dbReference>
<name>A0A7J6EU51_CANSA</name>
<feature type="domain" description="DUF547" evidence="2">
    <location>
        <begin position="274"/>
        <end position="406"/>
    </location>
</feature>